<proteinExistence type="predicted"/>
<dbReference type="RefSeq" id="WP_089966578.1">
    <property type="nucleotide sequence ID" value="NZ_FNJM01000002.1"/>
</dbReference>
<gene>
    <name evidence="1" type="ORF">SAMN04488529_10212</name>
</gene>
<reference evidence="1 2" key="1">
    <citation type="submission" date="2016-10" db="EMBL/GenBank/DDBJ databases">
        <authorList>
            <person name="de Groot N.N."/>
        </authorList>
    </citation>
    <scope>NUCLEOTIDE SEQUENCE [LARGE SCALE GENOMIC DNA]</scope>
    <source>
        <strain evidence="1 2">DSM 12272</strain>
    </source>
</reference>
<keyword evidence="2" id="KW-1185">Reference proteome</keyword>
<accession>A0A1H0PQA1</accession>
<protein>
    <submittedName>
        <fullName evidence="1">Uncharacterized protein</fullName>
    </submittedName>
</protein>
<dbReference type="EMBL" id="FNJM01000002">
    <property type="protein sequence ID" value="SDP06738.1"/>
    <property type="molecule type" value="Genomic_DNA"/>
</dbReference>
<evidence type="ECO:0000313" key="1">
    <source>
        <dbReference type="EMBL" id="SDP06738.1"/>
    </source>
</evidence>
<dbReference type="Proteomes" id="UP000198597">
    <property type="component" value="Unassembled WGS sequence"/>
</dbReference>
<organism evidence="1 2">
    <name type="scientific">Clostridium gasigenes</name>
    <dbReference type="NCBI Taxonomy" id="94869"/>
    <lineage>
        <taxon>Bacteria</taxon>
        <taxon>Bacillati</taxon>
        <taxon>Bacillota</taxon>
        <taxon>Clostridia</taxon>
        <taxon>Eubacteriales</taxon>
        <taxon>Clostridiaceae</taxon>
        <taxon>Clostridium</taxon>
    </lineage>
</organism>
<dbReference type="STRING" id="94869.SAMN04488529_10212"/>
<dbReference type="AlphaFoldDB" id="A0A1H0PQA1"/>
<name>A0A1H0PQA1_9CLOT</name>
<sequence length="62" mass="7488">MNVVAFYISEYGFGHDSRNIPIISYVMLFKIIKMLESLEKRMPNYKENKFNNSYKEIANKYR</sequence>
<evidence type="ECO:0000313" key="2">
    <source>
        <dbReference type="Proteomes" id="UP000198597"/>
    </source>
</evidence>
<dbReference type="OrthoDB" id="9776616at2"/>